<dbReference type="Proteomes" id="UP001163105">
    <property type="component" value="Unassembled WGS sequence"/>
</dbReference>
<feature type="compositionally biased region" description="Polar residues" evidence="1">
    <location>
        <begin position="19"/>
        <end position="35"/>
    </location>
</feature>
<protein>
    <recommendedName>
        <fullName evidence="5">Hydrophobin</fullName>
    </recommendedName>
</protein>
<proteinExistence type="predicted"/>
<comment type="caution">
    <text evidence="3">The sequence shown here is derived from an EMBL/GenBank/DDBJ whole genome shotgun (WGS) entry which is preliminary data.</text>
</comment>
<name>A0AB34FK24_9HYPO</name>
<reference evidence="3" key="1">
    <citation type="submission" date="2023-01" db="EMBL/GenBank/DDBJ databases">
        <title>The growth and conidiation of Purpureocillium lavendulum are regulated by nitrogen source and histone H3K14 acetylation.</title>
        <authorList>
            <person name="Tang P."/>
            <person name="Han J."/>
            <person name="Zhang C."/>
            <person name="Tang P."/>
            <person name="Qi F."/>
            <person name="Zhang K."/>
            <person name="Liang L."/>
        </authorList>
    </citation>
    <scope>NUCLEOTIDE SEQUENCE</scope>
    <source>
        <strain evidence="3">YMF1.00683</strain>
    </source>
</reference>
<keyword evidence="2" id="KW-0732">Signal</keyword>
<evidence type="ECO:0000256" key="1">
    <source>
        <dbReference type="SAM" id="MobiDB-lite"/>
    </source>
</evidence>
<evidence type="ECO:0008006" key="5">
    <source>
        <dbReference type="Google" id="ProtNLM"/>
    </source>
</evidence>
<evidence type="ECO:0000313" key="3">
    <source>
        <dbReference type="EMBL" id="KAJ6439201.1"/>
    </source>
</evidence>
<keyword evidence="4" id="KW-1185">Reference proteome</keyword>
<dbReference type="EMBL" id="JAQHRD010000007">
    <property type="protein sequence ID" value="KAJ6439201.1"/>
    <property type="molecule type" value="Genomic_DNA"/>
</dbReference>
<gene>
    <name evidence="3" type="ORF">O9K51_08613</name>
</gene>
<evidence type="ECO:0000313" key="4">
    <source>
        <dbReference type="Proteomes" id="UP001163105"/>
    </source>
</evidence>
<accession>A0AB34FK24</accession>
<evidence type="ECO:0000256" key="2">
    <source>
        <dbReference type="SAM" id="SignalP"/>
    </source>
</evidence>
<feature type="chain" id="PRO_5044227774" description="Hydrophobin" evidence="2">
    <location>
        <begin position="18"/>
        <end position="196"/>
    </location>
</feature>
<dbReference type="AlphaFoldDB" id="A0AB34FK24"/>
<sequence length="196" mass="21509">MKFLVITITALASVAAAQPYSTSSTAYEPTETNTDGYEPTETATDIYEPTETATDIYEPIETRPPTHSCTYPPKPCCTDSKVSRVVRGIRDPRVILDKMDGMDGRAMMGVMDGMGVPETMDGMVETAARDRMAIVAHPAQRVPKENRDIKVTLASPECKVLQVLQGHLASRVLLENRVRQGHKDRKARAVNGGKFV</sequence>
<organism evidence="3 4">
    <name type="scientific">Purpureocillium lavendulum</name>
    <dbReference type="NCBI Taxonomy" id="1247861"/>
    <lineage>
        <taxon>Eukaryota</taxon>
        <taxon>Fungi</taxon>
        <taxon>Dikarya</taxon>
        <taxon>Ascomycota</taxon>
        <taxon>Pezizomycotina</taxon>
        <taxon>Sordariomycetes</taxon>
        <taxon>Hypocreomycetidae</taxon>
        <taxon>Hypocreales</taxon>
        <taxon>Ophiocordycipitaceae</taxon>
        <taxon>Purpureocillium</taxon>
    </lineage>
</organism>
<feature type="signal peptide" evidence="2">
    <location>
        <begin position="1"/>
        <end position="17"/>
    </location>
</feature>
<feature type="region of interest" description="Disordered" evidence="1">
    <location>
        <begin position="19"/>
        <end position="41"/>
    </location>
</feature>